<evidence type="ECO:0000313" key="9">
    <source>
        <dbReference type="Proteomes" id="UP000460435"/>
    </source>
</evidence>
<feature type="transmembrane region" description="Helical" evidence="6">
    <location>
        <begin position="218"/>
        <end position="235"/>
    </location>
</feature>
<evidence type="ECO:0000259" key="7">
    <source>
        <dbReference type="Pfam" id="PF00482"/>
    </source>
</evidence>
<keyword evidence="9" id="KW-1185">Reference proteome</keyword>
<evidence type="ECO:0000256" key="6">
    <source>
        <dbReference type="SAM" id="Phobius"/>
    </source>
</evidence>
<dbReference type="EMBL" id="WLZY01000006">
    <property type="protein sequence ID" value="NDL58914.1"/>
    <property type="molecule type" value="Genomic_DNA"/>
</dbReference>
<sequence>MERLTPTFLIVTLLGAVVGAGVVLLIASIRGMEPRTPSPVRAGSLVERLGRQTLFALATGISVLAITRWPVAAISGGILVGVWPMLFGGAKAEKDAIARLEGLASWTESLRDTIAGAVGLEQAIPATVYAASPSIQPELRLLADRLRIRVPMPEALQRFADDLDDPSADLVVASLILNSKLRGPGLRQVLTSLADSARAELDMRQRVFAGRASTRRSVQIVVSVSLAFMVGLSVANRDYVEPYSEPVGQVVLGVVAALFAAGFMWMKRLSNVEVPDRFLVASSPTAQGGEART</sequence>
<comment type="caution">
    <text evidence="8">The sequence shown here is derived from an EMBL/GenBank/DDBJ whole genome shotgun (WGS) entry which is preliminary data.</text>
</comment>
<keyword evidence="3 6" id="KW-0812">Transmembrane</keyword>
<dbReference type="GO" id="GO:0005886">
    <property type="term" value="C:plasma membrane"/>
    <property type="evidence" value="ECO:0007669"/>
    <property type="project" value="UniProtKB-SubCell"/>
</dbReference>
<organism evidence="8 9">
    <name type="scientific">Phytoactinopolyspora mesophila</name>
    <dbReference type="NCBI Taxonomy" id="2650750"/>
    <lineage>
        <taxon>Bacteria</taxon>
        <taxon>Bacillati</taxon>
        <taxon>Actinomycetota</taxon>
        <taxon>Actinomycetes</taxon>
        <taxon>Jiangellales</taxon>
        <taxon>Jiangellaceae</taxon>
        <taxon>Phytoactinopolyspora</taxon>
    </lineage>
</organism>
<accession>A0A7K3M6H1</accession>
<feature type="transmembrane region" description="Helical" evidence="6">
    <location>
        <begin position="72"/>
        <end position="90"/>
    </location>
</feature>
<reference evidence="8 9" key="1">
    <citation type="submission" date="2019-11" db="EMBL/GenBank/DDBJ databases">
        <authorList>
            <person name="Li X.-J."/>
            <person name="Feng X.-M."/>
        </authorList>
    </citation>
    <scope>NUCLEOTIDE SEQUENCE [LARGE SCALE GENOMIC DNA]</scope>
    <source>
        <strain evidence="8 9">XMNu-373</strain>
    </source>
</reference>
<dbReference type="PANTHER" id="PTHR35007">
    <property type="entry name" value="INTEGRAL MEMBRANE PROTEIN-RELATED"/>
    <property type="match status" value="1"/>
</dbReference>
<evidence type="ECO:0000256" key="2">
    <source>
        <dbReference type="ARBA" id="ARBA00022475"/>
    </source>
</evidence>
<dbReference type="AlphaFoldDB" id="A0A7K3M6H1"/>
<comment type="subcellular location">
    <subcellularLocation>
        <location evidence="1">Cell membrane</location>
        <topology evidence="1">Multi-pass membrane protein</topology>
    </subcellularLocation>
</comment>
<keyword evidence="5 6" id="KW-0472">Membrane</keyword>
<evidence type="ECO:0000256" key="1">
    <source>
        <dbReference type="ARBA" id="ARBA00004651"/>
    </source>
</evidence>
<feature type="transmembrane region" description="Helical" evidence="6">
    <location>
        <begin position="247"/>
        <end position="266"/>
    </location>
</feature>
<name>A0A7K3M6H1_9ACTN</name>
<feature type="transmembrane region" description="Helical" evidence="6">
    <location>
        <begin position="6"/>
        <end position="29"/>
    </location>
</feature>
<dbReference type="InterPro" id="IPR018076">
    <property type="entry name" value="T2SS_GspF_dom"/>
</dbReference>
<keyword evidence="4 6" id="KW-1133">Transmembrane helix</keyword>
<dbReference type="PANTHER" id="PTHR35007:SF3">
    <property type="entry name" value="POSSIBLE CONSERVED ALANINE RICH MEMBRANE PROTEIN"/>
    <property type="match status" value="1"/>
</dbReference>
<evidence type="ECO:0000256" key="5">
    <source>
        <dbReference type="ARBA" id="ARBA00023136"/>
    </source>
</evidence>
<gene>
    <name evidence="8" type="ORF">F7O44_17740</name>
</gene>
<evidence type="ECO:0000256" key="3">
    <source>
        <dbReference type="ARBA" id="ARBA00022692"/>
    </source>
</evidence>
<evidence type="ECO:0000256" key="4">
    <source>
        <dbReference type="ARBA" id="ARBA00022989"/>
    </source>
</evidence>
<proteinExistence type="predicted"/>
<dbReference type="Pfam" id="PF00482">
    <property type="entry name" value="T2SSF"/>
    <property type="match status" value="1"/>
</dbReference>
<dbReference type="RefSeq" id="WP_162451621.1">
    <property type="nucleotide sequence ID" value="NZ_WLZY01000006.1"/>
</dbReference>
<evidence type="ECO:0000313" key="8">
    <source>
        <dbReference type="EMBL" id="NDL58914.1"/>
    </source>
</evidence>
<keyword evidence="2" id="KW-1003">Cell membrane</keyword>
<feature type="domain" description="Type II secretion system protein GspF" evidence="7">
    <location>
        <begin position="107"/>
        <end position="230"/>
    </location>
</feature>
<protein>
    <submittedName>
        <fullName evidence="8">Type II secretion system protein</fullName>
    </submittedName>
</protein>
<dbReference type="Proteomes" id="UP000460435">
    <property type="component" value="Unassembled WGS sequence"/>
</dbReference>